<keyword evidence="4" id="KW-1185">Reference proteome</keyword>
<evidence type="ECO:0000256" key="1">
    <source>
        <dbReference type="SAM" id="Phobius"/>
    </source>
</evidence>
<gene>
    <name evidence="2" type="ORF">ZHAS_00022231</name>
</gene>
<reference evidence="2 4" key="1">
    <citation type="journal article" date="2014" name="BMC Genomics">
        <title>Genome sequence of Anopheles sinensis provides insight into genetics basis of mosquito competence for malaria parasites.</title>
        <authorList>
            <person name="Zhou D."/>
            <person name="Zhang D."/>
            <person name="Ding G."/>
            <person name="Shi L."/>
            <person name="Hou Q."/>
            <person name="Ye Y."/>
            <person name="Xu Y."/>
            <person name="Zhou H."/>
            <person name="Xiong C."/>
            <person name="Li S."/>
            <person name="Yu J."/>
            <person name="Hong S."/>
            <person name="Yu X."/>
            <person name="Zou P."/>
            <person name="Chen C."/>
            <person name="Chang X."/>
            <person name="Wang W."/>
            <person name="Lv Y."/>
            <person name="Sun Y."/>
            <person name="Ma L."/>
            <person name="Shen B."/>
            <person name="Zhu C."/>
        </authorList>
    </citation>
    <scope>NUCLEOTIDE SEQUENCE [LARGE SCALE GENOMIC DNA]</scope>
</reference>
<organism evidence="2">
    <name type="scientific">Anopheles sinensis</name>
    <name type="common">Mosquito</name>
    <dbReference type="NCBI Taxonomy" id="74873"/>
    <lineage>
        <taxon>Eukaryota</taxon>
        <taxon>Metazoa</taxon>
        <taxon>Ecdysozoa</taxon>
        <taxon>Arthropoda</taxon>
        <taxon>Hexapoda</taxon>
        <taxon>Insecta</taxon>
        <taxon>Pterygota</taxon>
        <taxon>Neoptera</taxon>
        <taxon>Endopterygota</taxon>
        <taxon>Diptera</taxon>
        <taxon>Nematocera</taxon>
        <taxon>Culicoidea</taxon>
        <taxon>Culicidae</taxon>
        <taxon>Anophelinae</taxon>
        <taxon>Anopheles</taxon>
    </lineage>
</organism>
<keyword evidence="1" id="KW-1133">Transmembrane helix</keyword>
<protein>
    <submittedName>
        <fullName evidence="2">AGAP002635-PB-like protein</fullName>
    </submittedName>
</protein>
<dbReference type="AlphaFoldDB" id="A0A084WUT6"/>
<name>A0A084WUT6_ANOSI</name>
<dbReference type="VEuPathDB" id="VectorBase:ASIC022231"/>
<dbReference type="EMBL" id="ATLV01027126">
    <property type="status" value="NOT_ANNOTATED_CDS"/>
    <property type="molecule type" value="Genomic_DNA"/>
</dbReference>
<evidence type="ECO:0000313" key="3">
    <source>
        <dbReference type="EnsemblMetazoa" id="ASIC022231-PA"/>
    </source>
</evidence>
<sequence>MLVLFSIYFNLLLSYVSGIVPFGYNFRTGRFESRKSVACLASVLLLTWLIVSYQYNKLSNESSFKLPRVGMQSTIHSLEWIVLNANWLLIGVQQLLHLENYRQRLTDLLTSARSWEGRQLVGRVENFTLLLKLVLLPRRRGGDAGAFAPAEPHPSPQVSDSGRFRLDLVSRFKTNSSPGRSVMDVWRKSCLVNL</sequence>
<dbReference type="EnsemblMetazoa" id="ASIC022231-RA">
    <property type="protein sequence ID" value="ASIC022231-PA"/>
    <property type="gene ID" value="ASIC022231"/>
</dbReference>
<keyword evidence="1" id="KW-0472">Membrane</keyword>
<feature type="transmembrane region" description="Helical" evidence="1">
    <location>
        <begin position="6"/>
        <end position="24"/>
    </location>
</feature>
<dbReference type="EMBL" id="KE525423">
    <property type="protein sequence ID" value="KFB53980.1"/>
    <property type="molecule type" value="Genomic_DNA"/>
</dbReference>
<accession>A0A084WUT6</accession>
<dbReference type="VEuPathDB" id="VectorBase:ASIS011477"/>
<evidence type="ECO:0000313" key="4">
    <source>
        <dbReference type="Proteomes" id="UP000030765"/>
    </source>
</evidence>
<proteinExistence type="predicted"/>
<evidence type="ECO:0000313" key="2">
    <source>
        <dbReference type="EMBL" id="KFB53980.1"/>
    </source>
</evidence>
<dbReference type="EMBL" id="ATLV01027128">
    <property type="status" value="NOT_ANNOTATED_CDS"/>
    <property type="molecule type" value="Genomic_DNA"/>
</dbReference>
<feature type="transmembrane region" description="Helical" evidence="1">
    <location>
        <begin position="36"/>
        <end position="55"/>
    </location>
</feature>
<keyword evidence="1" id="KW-0812">Transmembrane</keyword>
<dbReference type="EMBL" id="ATLV01027127">
    <property type="status" value="NOT_ANNOTATED_CDS"/>
    <property type="molecule type" value="Genomic_DNA"/>
</dbReference>
<dbReference type="Proteomes" id="UP000030765">
    <property type="component" value="Unassembled WGS sequence"/>
</dbReference>
<reference evidence="3" key="2">
    <citation type="submission" date="2020-05" db="UniProtKB">
        <authorList>
            <consortium name="EnsemblMetazoa"/>
        </authorList>
    </citation>
    <scope>IDENTIFICATION</scope>
</reference>